<dbReference type="OrthoDB" id="9814399at2"/>
<dbReference type="EMBL" id="FQYU01000002">
    <property type="protein sequence ID" value="SHI95717.1"/>
    <property type="molecule type" value="Genomic_DNA"/>
</dbReference>
<sequence>MIKSGKIVLVGLLVCSIQLVQAQSVFGKWKTIDDRTGKPKAIIDIYEKEGLMYGKVVQIVEEGKENFICDKCKGELKGKPVLGMTIIEGAEHVGDGVYKGDTLFDPQQAMTFRCKIWLNPDNTDELKVRGYLAFIYRTQTWLRVEG</sequence>
<evidence type="ECO:0000259" key="2">
    <source>
        <dbReference type="Pfam" id="PF09917"/>
    </source>
</evidence>
<proteinExistence type="predicted"/>
<dbReference type="RefSeq" id="WP_072990988.1">
    <property type="nucleotide sequence ID" value="NZ_FQYU01000002.1"/>
</dbReference>
<feature type="chain" id="PRO_5012364411" evidence="1">
    <location>
        <begin position="23"/>
        <end position="146"/>
    </location>
</feature>
<evidence type="ECO:0000313" key="4">
    <source>
        <dbReference type="Proteomes" id="UP000184543"/>
    </source>
</evidence>
<evidence type="ECO:0000256" key="1">
    <source>
        <dbReference type="SAM" id="SignalP"/>
    </source>
</evidence>
<dbReference type="PANTHER" id="PTHR36919">
    <property type="entry name" value="BLR1215 PROTEIN"/>
    <property type="match status" value="1"/>
</dbReference>
<feature type="domain" description="DUF2147" evidence="2">
    <location>
        <begin position="27"/>
        <end position="143"/>
    </location>
</feature>
<reference evidence="4" key="1">
    <citation type="submission" date="2016-11" db="EMBL/GenBank/DDBJ databases">
        <authorList>
            <person name="Varghese N."/>
            <person name="Submissions S."/>
        </authorList>
    </citation>
    <scope>NUCLEOTIDE SEQUENCE [LARGE SCALE GENOMIC DNA]</scope>
    <source>
        <strain evidence="4">DSM 19858</strain>
    </source>
</reference>
<protein>
    <submittedName>
        <fullName evidence="3">Uncharacterized conserved protein, DUF2147 family</fullName>
    </submittedName>
</protein>
<gene>
    <name evidence="3" type="ORF">SAMN04488513_102390</name>
</gene>
<dbReference type="Gene3D" id="2.40.128.520">
    <property type="match status" value="1"/>
</dbReference>
<feature type="signal peptide" evidence="1">
    <location>
        <begin position="1"/>
        <end position="22"/>
    </location>
</feature>
<organism evidence="3 4">
    <name type="scientific">Pseudozobellia thermophila</name>
    <dbReference type="NCBI Taxonomy" id="192903"/>
    <lineage>
        <taxon>Bacteria</taxon>
        <taxon>Pseudomonadati</taxon>
        <taxon>Bacteroidota</taxon>
        <taxon>Flavobacteriia</taxon>
        <taxon>Flavobacteriales</taxon>
        <taxon>Flavobacteriaceae</taxon>
        <taxon>Pseudozobellia</taxon>
    </lineage>
</organism>
<dbReference type="PANTHER" id="PTHR36919:SF3">
    <property type="entry name" value="BLL5882 PROTEIN"/>
    <property type="match status" value="1"/>
</dbReference>
<accession>A0A1M6FDH3</accession>
<name>A0A1M6FDH3_9FLAO</name>
<evidence type="ECO:0000313" key="3">
    <source>
        <dbReference type="EMBL" id="SHI95717.1"/>
    </source>
</evidence>
<dbReference type="AlphaFoldDB" id="A0A1M6FDH3"/>
<keyword evidence="4" id="KW-1185">Reference proteome</keyword>
<keyword evidence="1" id="KW-0732">Signal</keyword>
<dbReference type="Pfam" id="PF09917">
    <property type="entry name" value="DUF2147"/>
    <property type="match status" value="1"/>
</dbReference>
<dbReference type="Proteomes" id="UP000184543">
    <property type="component" value="Unassembled WGS sequence"/>
</dbReference>
<dbReference type="STRING" id="192903.SAMN04488513_102390"/>
<dbReference type="InterPro" id="IPR019223">
    <property type="entry name" value="DUF2147"/>
</dbReference>